<name>A0AAE7CLQ6_STRAT</name>
<reference evidence="2 3" key="1">
    <citation type="submission" date="2020-03" db="EMBL/GenBank/DDBJ databases">
        <title>Is there a link between lipid content and antibiotic production in Streptomyces?</title>
        <authorList>
            <person name="David M."/>
            <person name="Lejeune C."/>
            <person name="Abreu S."/>
            <person name="Thibessard A."/>
            <person name="Leblond P."/>
            <person name="Chaminade P."/>
            <person name="Virolle M.-J."/>
        </authorList>
    </citation>
    <scope>NUCLEOTIDE SEQUENCE [LARGE SCALE GENOMIC DNA]</scope>
    <source>
        <strain evidence="2 3">DSM 41481</strain>
    </source>
</reference>
<gene>
    <name evidence="2" type="ORF">HCX60_16740</name>
</gene>
<evidence type="ECO:0000313" key="3">
    <source>
        <dbReference type="Proteomes" id="UP000502504"/>
    </source>
</evidence>
<evidence type="ECO:0000256" key="1">
    <source>
        <dbReference type="SAM" id="MobiDB-lite"/>
    </source>
</evidence>
<proteinExistence type="predicted"/>
<dbReference type="Proteomes" id="UP000502504">
    <property type="component" value="Chromosome"/>
</dbReference>
<evidence type="ECO:0000313" key="2">
    <source>
        <dbReference type="EMBL" id="QIT44993.1"/>
    </source>
</evidence>
<organism evidence="2 3">
    <name type="scientific">Streptomyces antibioticus</name>
    <dbReference type="NCBI Taxonomy" id="1890"/>
    <lineage>
        <taxon>Bacteria</taxon>
        <taxon>Bacillati</taxon>
        <taxon>Actinomycetota</taxon>
        <taxon>Actinomycetes</taxon>
        <taxon>Kitasatosporales</taxon>
        <taxon>Streptomycetaceae</taxon>
        <taxon>Streptomyces</taxon>
    </lineage>
</organism>
<protein>
    <submittedName>
        <fullName evidence="2">Uncharacterized protein</fullName>
    </submittedName>
</protein>
<feature type="region of interest" description="Disordered" evidence="1">
    <location>
        <begin position="147"/>
        <end position="168"/>
    </location>
</feature>
<dbReference type="EMBL" id="CP050692">
    <property type="protein sequence ID" value="QIT44993.1"/>
    <property type="molecule type" value="Genomic_DNA"/>
</dbReference>
<accession>A0AAE7CLQ6</accession>
<dbReference type="AlphaFoldDB" id="A0AAE7CLQ6"/>
<dbReference type="RefSeq" id="WP_143648382.1">
    <property type="nucleotide sequence ID" value="NZ_CM007717.1"/>
</dbReference>
<sequence length="188" mass="19807">MDQGIAGVIAGIAGLVGAGIGGFATAYGARVGAQKTIEAAQAQVSHQSTAEHAHWVREQRRQAYSDAMETHGTFITSLNVAVSQLSAAPPLSSETVTELQEKLVALGLAATRIHLWGPEEAVSKANTLARAAHRRLEALKGWSAATESATAYRDTRPRRREYGEATDAETTARADFVTVARSTLAAAP</sequence>